<dbReference type="GO" id="GO:0016491">
    <property type="term" value="F:oxidoreductase activity"/>
    <property type="evidence" value="ECO:0007669"/>
    <property type="project" value="InterPro"/>
</dbReference>
<proteinExistence type="predicted"/>
<dbReference type="PANTHER" id="PTHR43745:SF2">
    <property type="entry name" value="NITROREDUCTASE MJ1384-RELATED"/>
    <property type="match status" value="1"/>
</dbReference>
<dbReference type="InterPro" id="IPR000415">
    <property type="entry name" value="Nitroreductase-like"/>
</dbReference>
<dbReference type="SUPFAM" id="SSF55469">
    <property type="entry name" value="FMN-dependent nitroreductase-like"/>
    <property type="match status" value="1"/>
</dbReference>
<dbReference type="PANTHER" id="PTHR43745">
    <property type="entry name" value="NITROREDUCTASE MJ1384-RELATED"/>
    <property type="match status" value="1"/>
</dbReference>
<sequence>MNKPHETQAPLQLIAPSSLELDADITPLSMSLMEVLRQRKSSREFSTRPLSIYKLSRLLWCAFGINREEGSHRTAPSAKDAQEIDIYVALASGLYRFDPHQLVLAPVLADDIRADTGWQDFVGGAPVNLIYVANLERMSAASRVEQKFYAALDTGFISQNVYLFCAAEGLATVTRGWVDRPALAKRMGLGPGQRIVLAQTVGYPRE</sequence>
<evidence type="ECO:0000259" key="1">
    <source>
        <dbReference type="Pfam" id="PF00881"/>
    </source>
</evidence>
<dbReference type="EMBL" id="JACEZT010000011">
    <property type="protein sequence ID" value="MBA5638821.1"/>
    <property type="molecule type" value="Genomic_DNA"/>
</dbReference>
<dbReference type="RefSeq" id="WP_182164740.1">
    <property type="nucleotide sequence ID" value="NZ_JACEZT010000011.1"/>
</dbReference>
<name>A0A7W2EUI0_9BURK</name>
<protein>
    <submittedName>
        <fullName evidence="2">SagB/ThcOx family dehydrogenase</fullName>
    </submittedName>
</protein>
<comment type="caution">
    <text evidence="2">The sequence shown here is derived from an EMBL/GenBank/DDBJ whole genome shotgun (WGS) entry which is preliminary data.</text>
</comment>
<evidence type="ECO:0000313" key="2">
    <source>
        <dbReference type="EMBL" id="MBA5638821.1"/>
    </source>
</evidence>
<accession>A0A7W2EUI0</accession>
<dbReference type="InterPro" id="IPR029479">
    <property type="entry name" value="Nitroreductase"/>
</dbReference>
<gene>
    <name evidence="2" type="ORF">H3H37_17315</name>
</gene>
<dbReference type="Gene3D" id="3.40.109.10">
    <property type="entry name" value="NADH Oxidase"/>
    <property type="match status" value="1"/>
</dbReference>
<dbReference type="Pfam" id="PF00881">
    <property type="entry name" value="Nitroreductase"/>
    <property type="match status" value="1"/>
</dbReference>
<dbReference type="CDD" id="cd02142">
    <property type="entry name" value="McbC_SagB-like_oxidoreductase"/>
    <property type="match status" value="1"/>
</dbReference>
<dbReference type="InterPro" id="IPR052544">
    <property type="entry name" value="Bacteriocin_Proc_Enz"/>
</dbReference>
<dbReference type="Proteomes" id="UP000534388">
    <property type="component" value="Unassembled WGS sequence"/>
</dbReference>
<evidence type="ECO:0000313" key="3">
    <source>
        <dbReference type="Proteomes" id="UP000534388"/>
    </source>
</evidence>
<keyword evidence="3" id="KW-1185">Reference proteome</keyword>
<dbReference type="AlphaFoldDB" id="A0A7W2EUI0"/>
<feature type="domain" description="Nitroreductase" evidence="1">
    <location>
        <begin position="36"/>
        <end position="203"/>
    </location>
</feature>
<reference evidence="2 3" key="1">
    <citation type="submission" date="2020-07" db="EMBL/GenBank/DDBJ databases">
        <title>Novel species isolated from subtropical streams in China.</title>
        <authorList>
            <person name="Lu H."/>
        </authorList>
    </citation>
    <scope>NUCLEOTIDE SEQUENCE [LARGE SCALE GENOMIC DNA]</scope>
    <source>
        <strain evidence="2 3">LX20W</strain>
    </source>
</reference>
<organism evidence="2 3">
    <name type="scientific">Rugamonas brunnea</name>
    <dbReference type="NCBI Taxonomy" id="2758569"/>
    <lineage>
        <taxon>Bacteria</taxon>
        <taxon>Pseudomonadati</taxon>
        <taxon>Pseudomonadota</taxon>
        <taxon>Betaproteobacteria</taxon>
        <taxon>Burkholderiales</taxon>
        <taxon>Oxalobacteraceae</taxon>
        <taxon>Telluria group</taxon>
        <taxon>Rugamonas</taxon>
    </lineage>
</organism>